<dbReference type="Pfam" id="PF00397">
    <property type="entry name" value="WW"/>
    <property type="match status" value="1"/>
</dbReference>
<keyword evidence="4" id="KW-1185">Reference proteome</keyword>
<protein>
    <recommendedName>
        <fullName evidence="2">WW domain-containing protein</fullName>
    </recommendedName>
</protein>
<feature type="compositionally biased region" description="Polar residues" evidence="1">
    <location>
        <begin position="16"/>
        <end position="34"/>
    </location>
</feature>
<dbReference type="EMBL" id="GL883108">
    <property type="protein sequence ID" value="EGG06518.1"/>
    <property type="molecule type" value="Genomic_DNA"/>
</dbReference>
<organism evidence="4">
    <name type="scientific">Melampsora larici-populina (strain 98AG31 / pathotype 3-4-7)</name>
    <name type="common">Poplar leaf rust fungus</name>
    <dbReference type="NCBI Taxonomy" id="747676"/>
    <lineage>
        <taxon>Eukaryota</taxon>
        <taxon>Fungi</taxon>
        <taxon>Dikarya</taxon>
        <taxon>Basidiomycota</taxon>
        <taxon>Pucciniomycotina</taxon>
        <taxon>Pucciniomycetes</taxon>
        <taxon>Pucciniales</taxon>
        <taxon>Melampsoraceae</taxon>
        <taxon>Melampsora</taxon>
    </lineage>
</organism>
<dbReference type="InterPro" id="IPR001202">
    <property type="entry name" value="WW_dom"/>
</dbReference>
<dbReference type="OrthoDB" id="2367685at2759"/>
<evidence type="ECO:0000313" key="3">
    <source>
        <dbReference type="EMBL" id="EGG06518.1"/>
    </source>
</evidence>
<gene>
    <name evidence="3" type="ORF">MELLADRAFT_71904</name>
</gene>
<evidence type="ECO:0000313" key="4">
    <source>
        <dbReference type="Proteomes" id="UP000001072"/>
    </source>
</evidence>
<dbReference type="Gene3D" id="2.20.70.10">
    <property type="match status" value="1"/>
</dbReference>
<dbReference type="GeneID" id="18931968"/>
<dbReference type="InterPro" id="IPR036020">
    <property type="entry name" value="WW_dom_sf"/>
</dbReference>
<sequence length="167" mass="18856">MGLISDLLSGGKKSSHTTPNRPDSNTNAPDSTNNPYPPVGASNPLPPHSKKNGHQYDEDQSLPPGWVKQWSEEHHRYFYVDSNALNGPQSHWVHPSEMNTNHSSGRVSNFVGSSYPQDPRHHSYAQQSMYQQVPTQMNERRSDVRGRKSGMNPYEFLVLFARANRSI</sequence>
<dbReference type="CDD" id="cd00201">
    <property type="entry name" value="WW"/>
    <property type="match status" value="1"/>
</dbReference>
<dbReference type="SUPFAM" id="SSF51045">
    <property type="entry name" value="WW domain"/>
    <property type="match status" value="1"/>
</dbReference>
<feature type="region of interest" description="Disordered" evidence="1">
    <location>
        <begin position="1"/>
        <end position="67"/>
    </location>
</feature>
<evidence type="ECO:0000259" key="2">
    <source>
        <dbReference type="SMART" id="SM00456"/>
    </source>
</evidence>
<reference evidence="4" key="1">
    <citation type="journal article" date="2011" name="Proc. Natl. Acad. Sci. U.S.A.">
        <title>Obligate biotrophy features unraveled by the genomic analysis of rust fungi.</title>
        <authorList>
            <person name="Duplessis S."/>
            <person name="Cuomo C.A."/>
            <person name="Lin Y.-C."/>
            <person name="Aerts A."/>
            <person name="Tisserant E."/>
            <person name="Veneault-Fourrey C."/>
            <person name="Joly D.L."/>
            <person name="Hacquard S."/>
            <person name="Amselem J."/>
            <person name="Cantarel B.L."/>
            <person name="Chiu R."/>
            <person name="Coutinho P.M."/>
            <person name="Feau N."/>
            <person name="Field M."/>
            <person name="Frey P."/>
            <person name="Gelhaye E."/>
            <person name="Goldberg J."/>
            <person name="Grabherr M.G."/>
            <person name="Kodira C.D."/>
            <person name="Kohler A."/>
            <person name="Kuees U."/>
            <person name="Lindquist E.A."/>
            <person name="Lucas S.M."/>
            <person name="Mago R."/>
            <person name="Mauceli E."/>
            <person name="Morin E."/>
            <person name="Murat C."/>
            <person name="Pangilinan J.L."/>
            <person name="Park R."/>
            <person name="Pearson M."/>
            <person name="Quesneville H."/>
            <person name="Rouhier N."/>
            <person name="Sakthikumar S."/>
            <person name="Salamov A.A."/>
            <person name="Schmutz J."/>
            <person name="Selles B."/>
            <person name="Shapiro H."/>
            <person name="Tanguay P."/>
            <person name="Tuskan G.A."/>
            <person name="Henrissat B."/>
            <person name="Van de Peer Y."/>
            <person name="Rouze P."/>
            <person name="Ellis J.G."/>
            <person name="Dodds P.N."/>
            <person name="Schein J.E."/>
            <person name="Zhong S."/>
            <person name="Hamelin R.C."/>
            <person name="Grigoriev I.V."/>
            <person name="Szabo L.J."/>
            <person name="Martin F."/>
        </authorList>
    </citation>
    <scope>NUCLEOTIDE SEQUENCE [LARGE SCALE GENOMIC DNA]</scope>
    <source>
        <strain evidence="4">98AG31 / pathotype 3-4-7</strain>
    </source>
</reference>
<name>F4RM71_MELLP</name>
<proteinExistence type="predicted"/>
<dbReference type="KEGG" id="mlr:MELLADRAFT_71904"/>
<dbReference type="HOGENOM" id="CLU_1594925_0_0_1"/>
<accession>F4RM71</accession>
<dbReference type="VEuPathDB" id="FungiDB:MELLADRAFT_71904"/>
<feature type="domain" description="WW" evidence="2">
    <location>
        <begin position="61"/>
        <end position="97"/>
    </location>
</feature>
<dbReference type="AlphaFoldDB" id="F4RM71"/>
<evidence type="ECO:0000256" key="1">
    <source>
        <dbReference type="SAM" id="MobiDB-lite"/>
    </source>
</evidence>
<dbReference type="SMART" id="SM00456">
    <property type="entry name" value="WW"/>
    <property type="match status" value="1"/>
</dbReference>
<dbReference type="Proteomes" id="UP000001072">
    <property type="component" value="Unassembled WGS sequence"/>
</dbReference>
<dbReference type="InParanoid" id="F4RM71"/>
<dbReference type="RefSeq" id="XP_007410352.1">
    <property type="nucleotide sequence ID" value="XM_007410290.1"/>
</dbReference>